<organism evidence="3 4">
    <name type="scientific">Kribbella voronezhensis</name>
    <dbReference type="NCBI Taxonomy" id="2512212"/>
    <lineage>
        <taxon>Bacteria</taxon>
        <taxon>Bacillati</taxon>
        <taxon>Actinomycetota</taxon>
        <taxon>Actinomycetes</taxon>
        <taxon>Propionibacteriales</taxon>
        <taxon>Kribbellaceae</taxon>
        <taxon>Kribbella</taxon>
    </lineage>
</organism>
<dbReference type="Gene3D" id="2.60.40.2700">
    <property type="match status" value="1"/>
</dbReference>
<evidence type="ECO:0000256" key="1">
    <source>
        <dbReference type="SAM" id="MobiDB-lite"/>
    </source>
</evidence>
<dbReference type="Proteomes" id="UP000295151">
    <property type="component" value="Unassembled WGS sequence"/>
</dbReference>
<keyword evidence="4" id="KW-1185">Reference proteome</keyword>
<feature type="region of interest" description="Disordered" evidence="1">
    <location>
        <begin position="41"/>
        <end position="84"/>
    </location>
</feature>
<feature type="compositionally biased region" description="Low complexity" evidence="1">
    <location>
        <begin position="41"/>
        <end position="64"/>
    </location>
</feature>
<evidence type="ECO:0000256" key="2">
    <source>
        <dbReference type="SAM" id="SignalP"/>
    </source>
</evidence>
<comment type="caution">
    <text evidence="3">The sequence shown here is derived from an EMBL/GenBank/DDBJ whole genome shotgun (WGS) entry which is preliminary data.</text>
</comment>
<keyword evidence="2" id="KW-0732">Signal</keyword>
<reference evidence="3 4" key="1">
    <citation type="submission" date="2019-03" db="EMBL/GenBank/DDBJ databases">
        <title>Genomic Encyclopedia of Type Strains, Phase III (KMG-III): the genomes of soil and plant-associated and newly described type strains.</title>
        <authorList>
            <person name="Whitman W."/>
        </authorList>
    </citation>
    <scope>NUCLEOTIDE SEQUENCE [LARGE SCALE GENOMIC DNA]</scope>
    <source>
        <strain evidence="3 4">VKM Ac-2575</strain>
    </source>
</reference>
<dbReference type="EMBL" id="SOCE01000001">
    <property type="protein sequence ID" value="TDU91870.1"/>
    <property type="molecule type" value="Genomic_DNA"/>
</dbReference>
<evidence type="ECO:0008006" key="5">
    <source>
        <dbReference type="Google" id="ProtNLM"/>
    </source>
</evidence>
<feature type="signal peptide" evidence="2">
    <location>
        <begin position="1"/>
        <end position="37"/>
    </location>
</feature>
<evidence type="ECO:0000313" key="3">
    <source>
        <dbReference type="EMBL" id="TDU91870.1"/>
    </source>
</evidence>
<feature type="chain" id="PRO_5039202496" description="Ig-like domain-containing protein" evidence="2">
    <location>
        <begin position="38"/>
        <end position="1216"/>
    </location>
</feature>
<sequence length="1216" mass="124999">MSAKPSARSVAPKRSRVFVLMAIVVALLGALLQPATATATATAADPQPTPTQPGKAGPAAPPAGKKAKPEHARPPGLELTRPSKSTAETIAACSGALGGGVILTCDSATSDDVHTYSLTTAKPQESVLFRLTGMPDLHVEAYVPNGDESTCFIQQGTTKCDFAVPGTHTVTLHVYSGSGSYKFSAVGLDDAPCKTLAAHDLAVGSAGTPGQLVDGQFGDCFQFSGAADEVFRFGAAVSTAVVYDASGAVACSPEWSGRLACKLTGTGPYRAFVTQLAGVNTGYTFHLVKLNSPVGCAPLPLAPFGDPGDAVATGDLALGQMACRTVTATAGRHWIQNENSVPDQPAADSEVYGRQGEEACTEGTSRQTCTLAADGTYTILLENRETAAGFTFRLSVLELAKSTGCAPVVGTRWDLPQLHKTAASTLSLDCQPIDAVAGERILARQVVESDGHFTTIVDGSGEDACDPEGNYDGCLLKGTGPFRVLSGAAVGDPEYVLDIGRLSDPIGCTSAQVSSFNQTPPTAPAGSRCRTLTVSTQAQYVIDDGTGHSRGAYGEDGVARCSDLPNCELPAGKYTIVASATTPVSIFPITSTAGCAAQPADTFAARSGVLAGRAQYDCLTLSSAVGSEVLPVEPAGRMKTEGRIVDADGSYVCGWQSWLDPSTCKLTGQAPYRALIHRSPYQENNNYSFAVPRIDSPGPCAAFPQHDFSTTTGTALTLNAARFITCLTIAAGSHSAMEAFQYARTATTGMARIFVKTPGEGLCDGPAGTAEFTWCPMTAGKAYTALVVGSDQSAAYQVARRDITSTAKGCSGILSSNIGATAGTGTIADGAALRCFRVTSAAVDQYVVNTRGAASVGATVFRPSGQIVCKTFGELRCSVNGSTGYQVIVWSDPNFGTPGAFKLEAARLSTAAGPAPECVRAPSAAYGFGPLTGEVNATKTMNCVTFPLGKTDQVSGTAVNTVSGGPVPHLYGRSANGADNCMWGAEPLGTFDCWGNFEAGTVSEMMLFGLPETQTSLKYTVSATCQQPLCGGAVFGVTSAAPKTGVVGTTVNVTLKGSALHSKDVVRLTAAGKPAITGVMRSVTADRTTSVYAFNLTGAALGVRNVVVDSFAGASATLPNAFTVLGAASRATKAPVLSQTPQVNHTVVVSTGTWSPTCSSYGYQWYSGGVALTGATKTSLLLTASTANKTLYAAVTCTRPSYATGRALSNTVTVRP</sequence>
<name>A0A4R7THT7_9ACTN</name>
<accession>A0A4R7THT7</accession>
<proteinExistence type="predicted"/>
<gene>
    <name evidence="3" type="ORF">EV138_5483</name>
</gene>
<protein>
    <recommendedName>
        <fullName evidence="5">Ig-like domain-containing protein</fullName>
    </recommendedName>
</protein>
<dbReference type="AlphaFoldDB" id="A0A4R7THT7"/>
<evidence type="ECO:0000313" key="4">
    <source>
        <dbReference type="Proteomes" id="UP000295151"/>
    </source>
</evidence>